<protein>
    <submittedName>
        <fullName evidence="1">Uncharacterized protein</fullName>
    </submittedName>
</protein>
<evidence type="ECO:0000313" key="2">
    <source>
        <dbReference type="EMBL" id="QJH93407.1"/>
    </source>
</evidence>
<organism evidence="1">
    <name type="scientific">viral metagenome</name>
    <dbReference type="NCBI Taxonomy" id="1070528"/>
    <lineage>
        <taxon>unclassified sequences</taxon>
        <taxon>metagenomes</taxon>
        <taxon>organismal metagenomes</taxon>
    </lineage>
</organism>
<dbReference type="EMBL" id="MT144588">
    <property type="protein sequence ID" value="QJH93407.1"/>
    <property type="molecule type" value="Genomic_DNA"/>
</dbReference>
<evidence type="ECO:0000313" key="1">
    <source>
        <dbReference type="EMBL" id="QJA43837.1"/>
    </source>
</evidence>
<proteinExistence type="predicted"/>
<name>A0A6H1Z8Z7_9ZZZZ</name>
<dbReference type="AlphaFoldDB" id="A0A6H1Z8Z7"/>
<gene>
    <name evidence="1" type="ORF">TM448A00064_0016</name>
    <name evidence="2" type="ORF">TM448B00061_0027</name>
</gene>
<dbReference type="EMBL" id="MT143971">
    <property type="protein sequence ID" value="QJA43837.1"/>
    <property type="molecule type" value="Genomic_DNA"/>
</dbReference>
<sequence>MIYQCLVTGCQQGCPLAHPRGEGDTRCGHPEMMVEDHGVYYYQSLCCPEKGLPNWCPLANRPITIGLKSLGDYLRARST</sequence>
<accession>A0A6H1Z8Z7</accession>
<reference evidence="1" key="1">
    <citation type="submission" date="2020-03" db="EMBL/GenBank/DDBJ databases">
        <title>The deep terrestrial virosphere.</title>
        <authorList>
            <person name="Holmfeldt K."/>
            <person name="Nilsson E."/>
            <person name="Simone D."/>
            <person name="Lopez-Fernandez M."/>
            <person name="Wu X."/>
            <person name="de Brujin I."/>
            <person name="Lundin D."/>
            <person name="Andersson A."/>
            <person name="Bertilsson S."/>
            <person name="Dopson M."/>
        </authorList>
    </citation>
    <scope>NUCLEOTIDE SEQUENCE</scope>
    <source>
        <strain evidence="1">TM448A00064</strain>
        <strain evidence="2">TM448B00061</strain>
    </source>
</reference>